<keyword evidence="1" id="KW-1133">Transmembrane helix</keyword>
<evidence type="ECO:0008006" key="4">
    <source>
        <dbReference type="Google" id="ProtNLM"/>
    </source>
</evidence>
<dbReference type="RefSeq" id="WP_381088985.1">
    <property type="nucleotide sequence ID" value="NZ_JBHUDX010000085.1"/>
</dbReference>
<proteinExistence type="predicted"/>
<dbReference type="EMBL" id="JBHUDX010000085">
    <property type="protein sequence ID" value="MFD1662045.1"/>
    <property type="molecule type" value="Genomic_DNA"/>
</dbReference>
<evidence type="ECO:0000256" key="1">
    <source>
        <dbReference type="SAM" id="Phobius"/>
    </source>
</evidence>
<feature type="transmembrane region" description="Helical" evidence="1">
    <location>
        <begin position="143"/>
        <end position="163"/>
    </location>
</feature>
<sequence length="252" mass="25971">MPAVAGRDHAWRKWLETPVRWAGAAAGLAVNALVSFSPESDVNLLCEFSVFGLGVMAGAFAADVVARQSPGRLRVASVTPRRIRDYVPHGLTAAVAGQAAVLVILLAIAVATASPDAAGHSGRALSVTCPSGAQLLSPWPGPYYAWPILGGLTFGTVGCALLLRRITTRSGSDDQRRTVARAAIGAWGVVVSAPLFAVSVTMGVVVLSLVCGGVMKVVALWALVITALIAAVTAGHCLCVSLLPQVYVRAQP</sequence>
<accession>A0ABW4IXF6</accession>
<dbReference type="Proteomes" id="UP001597261">
    <property type="component" value="Unassembled WGS sequence"/>
</dbReference>
<protein>
    <recommendedName>
        <fullName evidence="4">ABC transporter permease</fullName>
    </recommendedName>
</protein>
<evidence type="ECO:0000313" key="2">
    <source>
        <dbReference type="EMBL" id="MFD1662045.1"/>
    </source>
</evidence>
<reference evidence="3" key="1">
    <citation type="journal article" date="2019" name="Int. J. Syst. Evol. Microbiol.">
        <title>The Global Catalogue of Microorganisms (GCM) 10K type strain sequencing project: providing services to taxonomists for standard genome sequencing and annotation.</title>
        <authorList>
            <consortium name="The Broad Institute Genomics Platform"/>
            <consortium name="The Broad Institute Genome Sequencing Center for Infectious Disease"/>
            <person name="Wu L."/>
            <person name="Ma J."/>
        </authorList>
    </citation>
    <scope>NUCLEOTIDE SEQUENCE [LARGE SCALE GENOMIC DNA]</scope>
    <source>
        <strain evidence="3">CGMCC 1.12470</strain>
    </source>
</reference>
<feature type="transmembrane region" description="Helical" evidence="1">
    <location>
        <begin position="219"/>
        <end position="243"/>
    </location>
</feature>
<keyword evidence="3" id="KW-1185">Reference proteome</keyword>
<keyword evidence="1" id="KW-0472">Membrane</keyword>
<comment type="caution">
    <text evidence="2">The sequence shown here is derived from an EMBL/GenBank/DDBJ whole genome shotgun (WGS) entry which is preliminary data.</text>
</comment>
<feature type="transmembrane region" description="Helical" evidence="1">
    <location>
        <begin position="86"/>
        <end position="111"/>
    </location>
</feature>
<organism evidence="2 3">
    <name type="scientific">Streptomyces caeni</name>
    <dbReference type="NCBI Taxonomy" id="2307231"/>
    <lineage>
        <taxon>Bacteria</taxon>
        <taxon>Bacillati</taxon>
        <taxon>Actinomycetota</taxon>
        <taxon>Actinomycetes</taxon>
        <taxon>Kitasatosporales</taxon>
        <taxon>Streptomycetaceae</taxon>
        <taxon>Streptomyces</taxon>
    </lineage>
</organism>
<gene>
    <name evidence="2" type="ORF">ACFSL4_28610</name>
</gene>
<keyword evidence="1" id="KW-0812">Transmembrane</keyword>
<evidence type="ECO:0000313" key="3">
    <source>
        <dbReference type="Proteomes" id="UP001597261"/>
    </source>
</evidence>
<name>A0ABW4IXF6_9ACTN</name>
<feature type="transmembrane region" description="Helical" evidence="1">
    <location>
        <begin position="184"/>
        <end position="207"/>
    </location>
</feature>